<dbReference type="GO" id="GO:0140359">
    <property type="term" value="F:ABC-type transporter activity"/>
    <property type="evidence" value="ECO:0007669"/>
    <property type="project" value="InterPro"/>
</dbReference>
<evidence type="ECO:0000313" key="2">
    <source>
        <dbReference type="EMBL" id="GAX91394.1"/>
    </source>
</evidence>
<dbReference type="Pfam" id="PF12679">
    <property type="entry name" value="ABC2_membrane_2"/>
    <property type="match status" value="1"/>
</dbReference>
<feature type="transmembrane region" description="Helical" evidence="1">
    <location>
        <begin position="54"/>
        <end position="72"/>
    </location>
</feature>
<sequence>MTYVWKEWKEQSRGIGMWLSLGMVMLASVFTLLQSRTLPAEQGFEAYLLSLYDLNLFLIPLLSLFLASFSLLQEKEQKTILILLTKKESYRSFLWKKAMAVQFITLAVFAASFVLLAVPAKFVLAFDGKGFLAYLIATFSLLLIFNQIGMLLGSVCTSRLQLVGANLFAWFLFLFLTDLAFLYWLPGVTRESIRLLSVLYFLIPMHTIRLYLESSLGLFPLDQLSGLMQKMIWLSPLQFLLINLVLWTALPFELAVRFHRKGEKA</sequence>
<gene>
    <name evidence="2" type="ORF">EFBL_3063</name>
</gene>
<accession>A0A292YSJ3</accession>
<protein>
    <submittedName>
        <fullName evidence="2">Copper ABC transporter permease</fullName>
    </submittedName>
</protein>
<keyword evidence="1" id="KW-0472">Membrane</keyword>
<organism evidence="2 3">
    <name type="scientific">Effusibacillus lacus</name>
    <dbReference type="NCBI Taxonomy" id="1348429"/>
    <lineage>
        <taxon>Bacteria</taxon>
        <taxon>Bacillati</taxon>
        <taxon>Bacillota</taxon>
        <taxon>Bacilli</taxon>
        <taxon>Bacillales</taxon>
        <taxon>Alicyclobacillaceae</taxon>
        <taxon>Effusibacillus</taxon>
    </lineage>
</organism>
<dbReference type="GO" id="GO:0005886">
    <property type="term" value="C:plasma membrane"/>
    <property type="evidence" value="ECO:0007669"/>
    <property type="project" value="UniProtKB-SubCell"/>
</dbReference>
<feature type="transmembrane region" description="Helical" evidence="1">
    <location>
        <begin position="192"/>
        <end position="212"/>
    </location>
</feature>
<proteinExistence type="predicted"/>
<feature type="transmembrane region" description="Helical" evidence="1">
    <location>
        <begin position="232"/>
        <end position="250"/>
    </location>
</feature>
<dbReference type="OrthoDB" id="2932044at2"/>
<feature type="transmembrane region" description="Helical" evidence="1">
    <location>
        <begin position="15"/>
        <end position="34"/>
    </location>
</feature>
<dbReference type="PANTHER" id="PTHR43471">
    <property type="entry name" value="ABC TRANSPORTER PERMEASE"/>
    <property type="match status" value="1"/>
</dbReference>
<dbReference type="EMBL" id="BDUF01000095">
    <property type="protein sequence ID" value="GAX91394.1"/>
    <property type="molecule type" value="Genomic_DNA"/>
</dbReference>
<feature type="transmembrane region" description="Helical" evidence="1">
    <location>
        <begin position="93"/>
        <end position="119"/>
    </location>
</feature>
<evidence type="ECO:0000313" key="3">
    <source>
        <dbReference type="Proteomes" id="UP000217785"/>
    </source>
</evidence>
<feature type="transmembrane region" description="Helical" evidence="1">
    <location>
        <begin position="131"/>
        <end position="155"/>
    </location>
</feature>
<dbReference type="Proteomes" id="UP000217785">
    <property type="component" value="Unassembled WGS sequence"/>
</dbReference>
<comment type="caution">
    <text evidence="2">The sequence shown here is derived from an EMBL/GenBank/DDBJ whole genome shotgun (WGS) entry which is preliminary data.</text>
</comment>
<keyword evidence="1" id="KW-1133">Transmembrane helix</keyword>
<feature type="transmembrane region" description="Helical" evidence="1">
    <location>
        <begin position="167"/>
        <end position="186"/>
    </location>
</feature>
<name>A0A292YSJ3_9BACL</name>
<dbReference type="AlphaFoldDB" id="A0A292YSJ3"/>
<keyword evidence="3" id="KW-1185">Reference proteome</keyword>
<evidence type="ECO:0000256" key="1">
    <source>
        <dbReference type="SAM" id="Phobius"/>
    </source>
</evidence>
<dbReference type="RefSeq" id="WP_096183144.1">
    <property type="nucleotide sequence ID" value="NZ_BDUF01000095.1"/>
</dbReference>
<keyword evidence="1" id="KW-0812">Transmembrane</keyword>
<reference evidence="3" key="1">
    <citation type="submission" date="2017-07" db="EMBL/GenBank/DDBJ databases">
        <title>Draft genome sequence of Effusibacillus lacus strain skLN1.</title>
        <authorList>
            <person name="Watanabe M."/>
            <person name="Kojima H."/>
            <person name="Fukui M."/>
        </authorList>
    </citation>
    <scope>NUCLEOTIDE SEQUENCE [LARGE SCALE GENOMIC DNA]</scope>
    <source>
        <strain evidence="3">skLN1</strain>
    </source>
</reference>